<dbReference type="EMBL" id="JAIRBM010000009">
    <property type="protein sequence ID" value="MBZ6077355.1"/>
    <property type="molecule type" value="Genomic_DNA"/>
</dbReference>
<sequence length="96" mass="10129">MENLPISGTQSLGALIRARRLALGLRQHDLALSANVGARFIVDIENGKETCQIGLTLRLLEALGVRLVASTDPAPVPPAASEDELGIEDEPGGYQP</sequence>
<dbReference type="CDD" id="cd00093">
    <property type="entry name" value="HTH_XRE"/>
    <property type="match status" value="1"/>
</dbReference>
<dbReference type="SUPFAM" id="SSF47413">
    <property type="entry name" value="lambda repressor-like DNA-binding domains"/>
    <property type="match status" value="1"/>
</dbReference>
<dbReference type="RefSeq" id="WP_224313715.1">
    <property type="nucleotide sequence ID" value="NZ_JAIRBM010000009.1"/>
</dbReference>
<proteinExistence type="predicted"/>
<evidence type="ECO:0000313" key="3">
    <source>
        <dbReference type="EMBL" id="MBZ6077355.1"/>
    </source>
</evidence>
<evidence type="ECO:0000259" key="2">
    <source>
        <dbReference type="PROSITE" id="PS50943"/>
    </source>
</evidence>
<keyword evidence="4" id="KW-1185">Reference proteome</keyword>
<dbReference type="InterPro" id="IPR001387">
    <property type="entry name" value="Cro/C1-type_HTH"/>
</dbReference>
<accession>A0ABS7VQL9</accession>
<dbReference type="InterPro" id="IPR017507">
    <property type="entry name" value="Tscrpt_reg_HipB-like"/>
</dbReference>
<protein>
    <submittedName>
        <fullName evidence="3">Helix-turn-helix transcriptional regulator</fullName>
    </submittedName>
</protein>
<feature type="domain" description="HTH cro/C1-type" evidence="2">
    <location>
        <begin position="16"/>
        <end position="70"/>
    </location>
</feature>
<reference evidence="3 4" key="1">
    <citation type="submission" date="2021-09" db="EMBL/GenBank/DDBJ databases">
        <title>The complete genome sequence of a new microorganism.</title>
        <authorList>
            <person name="Zi Z."/>
        </authorList>
    </citation>
    <scope>NUCLEOTIDE SEQUENCE [LARGE SCALE GENOMIC DNA]</scope>
    <source>
        <strain evidence="3 4">WGZ8</strain>
    </source>
</reference>
<dbReference type="Gene3D" id="1.10.260.40">
    <property type="entry name" value="lambda repressor-like DNA-binding domains"/>
    <property type="match status" value="1"/>
</dbReference>
<comment type="caution">
    <text evidence="3">The sequence shown here is derived from an EMBL/GenBank/DDBJ whole genome shotgun (WGS) entry which is preliminary data.</text>
</comment>
<name>A0ABS7VQL9_9HYPH</name>
<dbReference type="PROSITE" id="PS50943">
    <property type="entry name" value="HTH_CROC1"/>
    <property type="match status" value="1"/>
</dbReference>
<organism evidence="3 4">
    <name type="scientific">Microvirga puerhi</name>
    <dbReference type="NCBI Taxonomy" id="2876078"/>
    <lineage>
        <taxon>Bacteria</taxon>
        <taxon>Pseudomonadati</taxon>
        <taxon>Pseudomonadota</taxon>
        <taxon>Alphaproteobacteria</taxon>
        <taxon>Hyphomicrobiales</taxon>
        <taxon>Methylobacteriaceae</taxon>
        <taxon>Microvirga</taxon>
    </lineage>
</organism>
<feature type="compositionally biased region" description="Acidic residues" evidence="1">
    <location>
        <begin position="81"/>
        <end position="96"/>
    </location>
</feature>
<evidence type="ECO:0000313" key="4">
    <source>
        <dbReference type="Proteomes" id="UP000704176"/>
    </source>
</evidence>
<dbReference type="NCBIfam" id="TIGR03070">
    <property type="entry name" value="couple_hipB"/>
    <property type="match status" value="1"/>
</dbReference>
<feature type="region of interest" description="Disordered" evidence="1">
    <location>
        <begin position="71"/>
        <end position="96"/>
    </location>
</feature>
<dbReference type="Proteomes" id="UP000704176">
    <property type="component" value="Unassembled WGS sequence"/>
</dbReference>
<gene>
    <name evidence="3" type="ORF">K9B37_13825</name>
</gene>
<dbReference type="InterPro" id="IPR010982">
    <property type="entry name" value="Lambda_DNA-bd_dom_sf"/>
</dbReference>
<dbReference type="Pfam" id="PF13560">
    <property type="entry name" value="HTH_31"/>
    <property type="match status" value="1"/>
</dbReference>
<evidence type="ECO:0000256" key="1">
    <source>
        <dbReference type="SAM" id="MobiDB-lite"/>
    </source>
</evidence>
<dbReference type="SMART" id="SM00530">
    <property type="entry name" value="HTH_XRE"/>
    <property type="match status" value="1"/>
</dbReference>